<dbReference type="PROSITE" id="PS50931">
    <property type="entry name" value="HTH_LYSR"/>
    <property type="match status" value="1"/>
</dbReference>
<dbReference type="Gene3D" id="3.40.190.10">
    <property type="entry name" value="Periplasmic binding protein-like II"/>
    <property type="match status" value="2"/>
</dbReference>
<comment type="similarity">
    <text evidence="1">Belongs to the LysR transcriptional regulatory family.</text>
</comment>
<dbReference type="PRINTS" id="PR00039">
    <property type="entry name" value="HTHLYSR"/>
</dbReference>
<dbReference type="PANTHER" id="PTHR30346:SF0">
    <property type="entry name" value="HCA OPERON TRANSCRIPTIONAL ACTIVATOR HCAR"/>
    <property type="match status" value="1"/>
</dbReference>
<evidence type="ECO:0000259" key="5">
    <source>
        <dbReference type="PROSITE" id="PS50931"/>
    </source>
</evidence>
<dbReference type="GO" id="GO:0032993">
    <property type="term" value="C:protein-DNA complex"/>
    <property type="evidence" value="ECO:0007669"/>
    <property type="project" value="TreeGrafter"/>
</dbReference>
<dbReference type="Proteomes" id="UP000292445">
    <property type="component" value="Unassembled WGS sequence"/>
</dbReference>
<keyword evidence="4" id="KW-0804">Transcription</keyword>
<dbReference type="Gene3D" id="1.10.10.10">
    <property type="entry name" value="Winged helix-like DNA-binding domain superfamily/Winged helix DNA-binding domain"/>
    <property type="match status" value="1"/>
</dbReference>
<evidence type="ECO:0000256" key="1">
    <source>
        <dbReference type="ARBA" id="ARBA00009437"/>
    </source>
</evidence>
<dbReference type="GO" id="GO:0003700">
    <property type="term" value="F:DNA-binding transcription factor activity"/>
    <property type="evidence" value="ECO:0007669"/>
    <property type="project" value="InterPro"/>
</dbReference>
<dbReference type="InterPro" id="IPR036390">
    <property type="entry name" value="WH_DNA-bd_sf"/>
</dbReference>
<name>A0A4Q7ND82_9BURK</name>
<dbReference type="EMBL" id="SGXC01000002">
    <property type="protein sequence ID" value="RZS81018.1"/>
    <property type="molecule type" value="Genomic_DNA"/>
</dbReference>
<feature type="domain" description="HTH lysR-type" evidence="5">
    <location>
        <begin position="22"/>
        <end position="80"/>
    </location>
</feature>
<evidence type="ECO:0000313" key="7">
    <source>
        <dbReference type="Proteomes" id="UP000292445"/>
    </source>
</evidence>
<evidence type="ECO:0000256" key="3">
    <source>
        <dbReference type="ARBA" id="ARBA00023125"/>
    </source>
</evidence>
<dbReference type="InterPro" id="IPR036388">
    <property type="entry name" value="WH-like_DNA-bd_sf"/>
</dbReference>
<dbReference type="AlphaFoldDB" id="A0A4Q7ND82"/>
<evidence type="ECO:0000256" key="4">
    <source>
        <dbReference type="ARBA" id="ARBA00023163"/>
    </source>
</evidence>
<evidence type="ECO:0000313" key="6">
    <source>
        <dbReference type="EMBL" id="RZS81018.1"/>
    </source>
</evidence>
<dbReference type="PANTHER" id="PTHR30346">
    <property type="entry name" value="TRANSCRIPTIONAL DUAL REGULATOR HCAR-RELATED"/>
    <property type="match status" value="1"/>
</dbReference>
<dbReference type="GO" id="GO:0003677">
    <property type="term" value="F:DNA binding"/>
    <property type="evidence" value="ECO:0007669"/>
    <property type="project" value="UniProtKB-KW"/>
</dbReference>
<dbReference type="SUPFAM" id="SSF53850">
    <property type="entry name" value="Periplasmic binding protein-like II"/>
    <property type="match status" value="1"/>
</dbReference>
<comment type="caution">
    <text evidence="6">The sequence shown here is derived from an EMBL/GenBank/DDBJ whole genome shotgun (WGS) entry which is preliminary data.</text>
</comment>
<gene>
    <name evidence="6" type="ORF">EV675_3631</name>
</gene>
<organism evidence="6 7">
    <name type="scientific">Pigmentiphaga kullae</name>
    <dbReference type="NCBI Taxonomy" id="151784"/>
    <lineage>
        <taxon>Bacteria</taxon>
        <taxon>Pseudomonadati</taxon>
        <taxon>Pseudomonadota</taxon>
        <taxon>Betaproteobacteria</taxon>
        <taxon>Burkholderiales</taxon>
        <taxon>Alcaligenaceae</taxon>
        <taxon>Pigmentiphaga</taxon>
    </lineage>
</organism>
<keyword evidence="7" id="KW-1185">Reference proteome</keyword>
<dbReference type="Pfam" id="PF00126">
    <property type="entry name" value="HTH_1"/>
    <property type="match status" value="1"/>
</dbReference>
<reference evidence="6 7" key="1">
    <citation type="submission" date="2019-02" db="EMBL/GenBank/DDBJ databases">
        <title>Genomic Encyclopedia of Type Strains, Phase IV (KMG-IV): sequencing the most valuable type-strain genomes for metagenomic binning, comparative biology and taxonomic classification.</title>
        <authorList>
            <person name="Goeker M."/>
        </authorList>
    </citation>
    <scope>NUCLEOTIDE SEQUENCE [LARGE SCALE GENOMIC DNA]</scope>
    <source>
        <strain evidence="6 7">K24</strain>
    </source>
</reference>
<dbReference type="FunFam" id="1.10.10.10:FF:000001">
    <property type="entry name" value="LysR family transcriptional regulator"/>
    <property type="match status" value="1"/>
</dbReference>
<dbReference type="Pfam" id="PF03466">
    <property type="entry name" value="LysR_substrate"/>
    <property type="match status" value="1"/>
</dbReference>
<dbReference type="InterPro" id="IPR000847">
    <property type="entry name" value="LysR_HTH_N"/>
</dbReference>
<dbReference type="SUPFAM" id="SSF46785">
    <property type="entry name" value="Winged helix' DNA-binding domain"/>
    <property type="match status" value="1"/>
</dbReference>
<sequence length="322" mass="35175">MLQNVHGSPDPQLEGALRAPDFSLRQLSYFLAAAQHQSVQQAAQALHVSAPAVSAAIAHLEATLGTQLFRRRHARGLILTEYGSAFAVQCRRILQDAWGLGSDSVLERGDLRGQVRVGCLTTFAPFVVPPLLRHVREQLPGARLTWNEGHHEYLLEGLRTGSLDLAVLYDFEIPSGVQVVTLRPAPLQVVLPSEHRLADRGSLTTADLNTEPLVLLDLPRTREYMLTAFSSNGVMPRIAQAVSSIGMLLGMVAAGHGFSLLNFCPPYVLPGVGSIVSRAFESHVRQPNIVVAYSYRYHYPRVAAAIVEQISVLVDDLLIQAQ</sequence>
<proteinExistence type="inferred from homology"/>
<dbReference type="InterPro" id="IPR005119">
    <property type="entry name" value="LysR_subst-bd"/>
</dbReference>
<keyword evidence="2" id="KW-0805">Transcription regulation</keyword>
<protein>
    <submittedName>
        <fullName evidence="6">DNA-binding transcriptional LysR family regulator</fullName>
    </submittedName>
</protein>
<accession>A0A4Q7ND82</accession>
<keyword evidence="3 6" id="KW-0238">DNA-binding</keyword>
<evidence type="ECO:0000256" key="2">
    <source>
        <dbReference type="ARBA" id="ARBA00023015"/>
    </source>
</evidence>
<dbReference type="RefSeq" id="WP_242621491.1">
    <property type="nucleotide sequence ID" value="NZ_SGXC01000002.1"/>
</dbReference>